<proteinExistence type="predicted"/>
<organism evidence="3 4">
    <name type="scientific">Staphylococcus pseudintermedius</name>
    <dbReference type="NCBI Taxonomy" id="283734"/>
    <lineage>
        <taxon>Bacteria</taxon>
        <taxon>Bacillati</taxon>
        <taxon>Bacillota</taxon>
        <taxon>Bacilli</taxon>
        <taxon>Bacillales</taxon>
        <taxon>Staphylococcaceae</taxon>
        <taxon>Staphylococcus</taxon>
        <taxon>Staphylococcus intermedius group</taxon>
    </lineage>
</organism>
<dbReference type="RefSeq" id="WP_014614527.1">
    <property type="nucleotide sequence ID" value="NZ_BAAFHR010000011.1"/>
</dbReference>
<keyword evidence="2" id="KW-0472">Membrane</keyword>
<accession>A0A7T7SVL7</accession>
<feature type="transmembrane region" description="Helical" evidence="2">
    <location>
        <begin position="40"/>
        <end position="59"/>
    </location>
</feature>
<feature type="coiled-coil region" evidence="1">
    <location>
        <begin position="4"/>
        <end position="31"/>
    </location>
</feature>
<sequence>MVSNKNMDMLNEEIEKELINYQNMSENKQVKKNHFSWGKAVFYILIIVLFFVNLIKHIAF</sequence>
<name>A0A7T7SVL7_STAPS</name>
<evidence type="ECO:0000256" key="2">
    <source>
        <dbReference type="SAM" id="Phobius"/>
    </source>
</evidence>
<dbReference type="Proteomes" id="UP000595859">
    <property type="component" value="Chromosome"/>
</dbReference>
<dbReference type="EMBL" id="CP066884">
    <property type="protein sequence ID" value="QQM97711.1"/>
    <property type="molecule type" value="Genomic_DNA"/>
</dbReference>
<keyword evidence="2" id="KW-1133">Transmembrane helix</keyword>
<keyword evidence="2" id="KW-0812">Transmembrane</keyword>
<keyword evidence="1" id="KW-0175">Coiled coil</keyword>
<evidence type="ECO:0000313" key="4">
    <source>
        <dbReference type="Proteomes" id="UP000595859"/>
    </source>
</evidence>
<protein>
    <submittedName>
        <fullName evidence="3">Uncharacterized protein</fullName>
    </submittedName>
</protein>
<dbReference type="AlphaFoldDB" id="A0A7T7SVL7"/>
<reference evidence="3 4" key="1">
    <citation type="submission" date="2020-12" db="EMBL/GenBank/DDBJ databases">
        <title>Whole genome sequencing and de novo assembly of Staphylococcus pseudintermedius: a novel pangenome approach to unravel pathogenesis of canine pyoderma.</title>
        <authorList>
            <person name="Ferrer L."/>
            <person name="Perez D."/>
            <person name="Fonticoba R."/>
            <person name="Vines J."/>
            <person name="Fabregas N."/>
            <person name="Madronero S."/>
            <person name="Meroni G."/>
            <person name="Martino P."/>
            <person name="Martinez S."/>
            <person name="Cusco A."/>
            <person name="Migura L."/>
            <person name="Francino O."/>
        </authorList>
    </citation>
    <scope>NUCLEOTIDE SEQUENCE [LARGE SCALE GENOMIC DNA]</scope>
    <source>
        <strain evidence="3 4">HSP080</strain>
    </source>
</reference>
<gene>
    <name evidence="3" type="ORF">JGZ15_09565</name>
</gene>
<evidence type="ECO:0000313" key="3">
    <source>
        <dbReference type="EMBL" id="QQM97711.1"/>
    </source>
</evidence>
<evidence type="ECO:0000256" key="1">
    <source>
        <dbReference type="SAM" id="Coils"/>
    </source>
</evidence>